<dbReference type="Proteomes" id="UP000004507">
    <property type="component" value="Unassembled WGS sequence"/>
</dbReference>
<dbReference type="EMBL" id="AAMS01000002">
    <property type="protein sequence ID" value="EAQ07479.1"/>
    <property type="molecule type" value="Genomic_DNA"/>
</dbReference>
<dbReference type="PRINTS" id="PR01021">
    <property type="entry name" value="OMPADOMAIN"/>
</dbReference>
<dbReference type="Pfam" id="PF12849">
    <property type="entry name" value="PBP_like_2"/>
    <property type="match status" value="1"/>
</dbReference>
<comment type="caution">
    <text evidence="6">The sequence shown here is derived from an EMBL/GenBank/DDBJ whole genome shotgun (WGS) entry which is preliminary data.</text>
</comment>
<dbReference type="InterPro" id="IPR024370">
    <property type="entry name" value="PBP_domain"/>
</dbReference>
<sequence length="531" mass="55733">MIKQSVLRWPATLALGAGVSLSLATMLAAQDVTLSSLDGELTLRGELLSYDGSVYVLGTVFGALEVDAFLVSCVGDACPDIDTTAESFTIAGAAGLIDGVFGDVITAFSAEVGGAATVTDQSGDTTVISLLDEADRETATITLASVGSTQAIADVIADTAALAVSTRAVSNNEVNAFADARKGDPTSDAQQTIFALDALVAITSLSNPVRAISESDLARIFAGEVTNWADVGGPSAQINVYGRSNDSGTAVVFNELVMEPAGLRMADTILRTETDAALAEAVASDPLGIGVTSLADAGDTKILAVRGVCGIQVQATPFTIKTEEYPLSRRLYAYAGDETAPAQLTRLMQFLETPAAQAVVRDAGYVDLGISFQSNTEQGLRYLASILTDDVEVTLRQLRDMTQLLTAADRSSITFRFALGSSRLDARAQDDILRLANLIATSDISNKELLLIGYTDAIGDGASNLALSQQRAEEVRQALFAVAPSLASDDLPVRALGFGEISPLSCNETANGRRINRRVEVWLRDVVTESR</sequence>
<dbReference type="AlphaFoldDB" id="A3V298"/>
<dbReference type="SUPFAM" id="SSF103088">
    <property type="entry name" value="OmpA-like"/>
    <property type="match status" value="1"/>
</dbReference>
<dbReference type="eggNOG" id="COG2885">
    <property type="taxonomic scope" value="Bacteria"/>
</dbReference>
<dbReference type="InterPro" id="IPR036737">
    <property type="entry name" value="OmpA-like_sf"/>
</dbReference>
<dbReference type="RefSeq" id="WP_007206265.1">
    <property type="nucleotide sequence ID" value="NZ_CH672414.1"/>
</dbReference>
<gene>
    <name evidence="6" type="ORF">SKA53_11618</name>
</gene>
<accession>A3V298</accession>
<evidence type="ECO:0000259" key="5">
    <source>
        <dbReference type="PROSITE" id="PS51123"/>
    </source>
</evidence>
<dbReference type="eggNOG" id="COG0226">
    <property type="taxonomic scope" value="Bacteria"/>
</dbReference>
<evidence type="ECO:0000256" key="4">
    <source>
        <dbReference type="PROSITE-ProRule" id="PRU00473"/>
    </source>
</evidence>
<dbReference type="GO" id="GO:0016020">
    <property type="term" value="C:membrane"/>
    <property type="evidence" value="ECO:0007669"/>
    <property type="project" value="UniProtKB-SubCell"/>
</dbReference>
<evidence type="ECO:0000313" key="6">
    <source>
        <dbReference type="EMBL" id="EAQ07479.1"/>
    </source>
</evidence>
<proteinExistence type="predicted"/>
<evidence type="ECO:0000256" key="2">
    <source>
        <dbReference type="ARBA" id="ARBA00022729"/>
    </source>
</evidence>
<evidence type="ECO:0000256" key="3">
    <source>
        <dbReference type="ARBA" id="ARBA00023136"/>
    </source>
</evidence>
<dbReference type="InterPro" id="IPR050811">
    <property type="entry name" value="Phosphate_ABC_transporter"/>
</dbReference>
<dbReference type="PANTHER" id="PTHR30570">
    <property type="entry name" value="PERIPLASMIC PHOSPHATE BINDING COMPONENT OF PHOSPHATE ABC TRANSPORTER"/>
    <property type="match status" value="1"/>
</dbReference>
<organism evidence="6 7">
    <name type="scientific">Yoonia vestfoldensis SKA53</name>
    <dbReference type="NCBI Taxonomy" id="314232"/>
    <lineage>
        <taxon>Bacteria</taxon>
        <taxon>Pseudomonadati</taxon>
        <taxon>Pseudomonadota</taxon>
        <taxon>Alphaproteobacteria</taxon>
        <taxon>Rhodobacterales</taxon>
        <taxon>Paracoccaceae</taxon>
        <taxon>Yoonia</taxon>
    </lineage>
</organism>
<dbReference type="Pfam" id="PF00691">
    <property type="entry name" value="OmpA"/>
    <property type="match status" value="1"/>
</dbReference>
<dbReference type="STRING" id="314232.SKA53_11618"/>
<dbReference type="OrthoDB" id="9790048at2"/>
<feature type="domain" description="OmpA-like" evidence="5">
    <location>
        <begin position="404"/>
        <end position="527"/>
    </location>
</feature>
<dbReference type="PROSITE" id="PS51123">
    <property type="entry name" value="OMPA_2"/>
    <property type="match status" value="1"/>
</dbReference>
<keyword evidence="3 4" id="KW-0472">Membrane</keyword>
<dbReference type="InterPro" id="IPR006665">
    <property type="entry name" value="OmpA-like"/>
</dbReference>
<protein>
    <submittedName>
        <fullName evidence="6">OmpA domain protein</fullName>
    </submittedName>
</protein>
<dbReference type="PANTHER" id="PTHR30570:SF1">
    <property type="entry name" value="PHOSPHATE-BINDING PROTEIN PSTS"/>
    <property type="match status" value="1"/>
</dbReference>
<dbReference type="CDD" id="cd07185">
    <property type="entry name" value="OmpA_C-like"/>
    <property type="match status" value="1"/>
</dbReference>
<reference evidence="6 7" key="1">
    <citation type="submission" date="2006-01" db="EMBL/GenBank/DDBJ databases">
        <authorList>
            <person name="Hagstrom A."/>
            <person name="Ferriera S."/>
            <person name="Johnson J."/>
            <person name="Kravitz S."/>
            <person name="Halpern A."/>
            <person name="Remington K."/>
            <person name="Beeson K."/>
            <person name="Tran B."/>
            <person name="Rogers Y.-H."/>
            <person name="Friedman R."/>
            <person name="Venter J.C."/>
        </authorList>
    </citation>
    <scope>NUCLEOTIDE SEQUENCE [LARGE SCALE GENOMIC DNA]</scope>
    <source>
        <strain evidence="6 7">SKA53</strain>
    </source>
</reference>
<dbReference type="HOGENOM" id="CLU_026228_8_0_5"/>
<keyword evidence="7" id="KW-1185">Reference proteome</keyword>
<dbReference type="Gene3D" id="3.30.1330.60">
    <property type="entry name" value="OmpA-like domain"/>
    <property type="match status" value="1"/>
</dbReference>
<evidence type="ECO:0000256" key="1">
    <source>
        <dbReference type="ARBA" id="ARBA00004370"/>
    </source>
</evidence>
<name>A3V298_9RHOB</name>
<keyword evidence="2" id="KW-0732">Signal</keyword>
<dbReference type="InterPro" id="IPR006664">
    <property type="entry name" value="OMP_bac"/>
</dbReference>
<evidence type="ECO:0000313" key="7">
    <source>
        <dbReference type="Proteomes" id="UP000004507"/>
    </source>
</evidence>
<dbReference type="SUPFAM" id="SSF53850">
    <property type="entry name" value="Periplasmic binding protein-like II"/>
    <property type="match status" value="1"/>
</dbReference>
<dbReference type="Gene3D" id="3.40.190.10">
    <property type="entry name" value="Periplasmic binding protein-like II"/>
    <property type="match status" value="2"/>
</dbReference>
<comment type="subcellular location">
    <subcellularLocation>
        <location evidence="1">Membrane</location>
    </subcellularLocation>
</comment>